<dbReference type="PIRSF" id="PIRSF028111">
    <property type="entry name" value="UCP028111"/>
    <property type="match status" value="1"/>
</dbReference>
<dbReference type="AlphaFoldDB" id="A0A0C9NCU4"/>
<protein>
    <submittedName>
        <fullName evidence="3">DNA, contig: SP630</fullName>
    </submittedName>
</protein>
<name>A0A0C9NCU4_SPHPI</name>
<evidence type="ECO:0000313" key="3">
    <source>
        <dbReference type="EMBL" id="GAN14117.1"/>
    </source>
</evidence>
<sequence>MNDALLRRIRKCLALSASSNEHEAANALAMARALMEEHGVTDADIAASEIGESSARGSRRQRPPMWECTLSTAIEEALGVSVIINFDLDFTYIGRGAAPDIAAYAFVALHRRLKDARAAYIKSKLRRCKLARKRARADAFCEGWANAVRKAVAKLAPLSFDDAAIRLYVERHYPTLTTVEGRDASAGRRTLNDYLRGHVAGRDEQLHHGVPGETPIARIGQLGVTADA</sequence>
<evidence type="ECO:0000259" key="1">
    <source>
        <dbReference type="Pfam" id="PF10979"/>
    </source>
</evidence>
<feature type="domain" description="DUF2786" evidence="1">
    <location>
        <begin position="5"/>
        <end position="41"/>
    </location>
</feature>
<dbReference type="InterPro" id="IPR024498">
    <property type="entry name" value="DUF2786"/>
</dbReference>
<keyword evidence="4" id="KW-1185">Reference proteome</keyword>
<dbReference type="Pfam" id="PF23771">
    <property type="entry name" value="DUF7168"/>
    <property type="match status" value="1"/>
</dbReference>
<dbReference type="InterPro" id="IPR016868">
    <property type="entry name" value="Phage_B3_Orf5"/>
</dbReference>
<accession>A0A0C9NCU4</accession>
<dbReference type="EMBL" id="BBJS01000030">
    <property type="protein sequence ID" value="GAN14117.1"/>
    <property type="molecule type" value="Genomic_DNA"/>
</dbReference>
<comment type="caution">
    <text evidence="3">The sequence shown here is derived from an EMBL/GenBank/DDBJ whole genome shotgun (WGS) entry which is preliminary data.</text>
</comment>
<dbReference type="Proteomes" id="UP000032025">
    <property type="component" value="Unassembled WGS sequence"/>
</dbReference>
<reference evidence="3 4" key="1">
    <citation type="submission" date="2014-08" db="EMBL/GenBank/DDBJ databases">
        <title>Whole genome shotgun sequence of Sphingomonas paucimobilis NBRC 13935.</title>
        <authorList>
            <person name="Hosoyama A."/>
            <person name="Hashimoto M."/>
            <person name="Hosoyama Y."/>
            <person name="Noguchi M."/>
            <person name="Uohara A."/>
            <person name="Ohji S."/>
            <person name="Katano-Makiyama Y."/>
            <person name="Ichikawa N."/>
            <person name="Kimura A."/>
            <person name="Yamazoe A."/>
            <person name="Fujita N."/>
        </authorList>
    </citation>
    <scope>NUCLEOTIDE SEQUENCE [LARGE SCALE GENOMIC DNA]</scope>
    <source>
        <strain evidence="3 4">NBRC 13935</strain>
    </source>
</reference>
<proteinExistence type="predicted"/>
<organism evidence="3 4">
    <name type="scientific">Sphingomonas paucimobilis NBRC 13935</name>
    <dbReference type="NCBI Taxonomy" id="1219050"/>
    <lineage>
        <taxon>Bacteria</taxon>
        <taxon>Pseudomonadati</taxon>
        <taxon>Pseudomonadota</taxon>
        <taxon>Alphaproteobacteria</taxon>
        <taxon>Sphingomonadales</taxon>
        <taxon>Sphingomonadaceae</taxon>
        <taxon>Sphingomonas</taxon>
    </lineage>
</organism>
<evidence type="ECO:0000313" key="4">
    <source>
        <dbReference type="Proteomes" id="UP000032025"/>
    </source>
</evidence>
<evidence type="ECO:0000259" key="2">
    <source>
        <dbReference type="Pfam" id="PF23771"/>
    </source>
</evidence>
<dbReference type="InterPro" id="IPR055592">
    <property type="entry name" value="DUF7168"/>
</dbReference>
<dbReference type="Pfam" id="PF10979">
    <property type="entry name" value="DUF2786"/>
    <property type="match status" value="1"/>
</dbReference>
<feature type="domain" description="DUF7168" evidence="2">
    <location>
        <begin position="43"/>
        <end position="183"/>
    </location>
</feature>
<gene>
    <name evidence="3" type="ORF">SP6_30_02580</name>
</gene>